<keyword evidence="2" id="KW-0472">Membrane</keyword>
<dbReference type="VEuPathDB" id="FungiDB:FOMG_09806"/>
<feature type="region of interest" description="Disordered" evidence="1">
    <location>
        <begin position="64"/>
        <end position="91"/>
    </location>
</feature>
<organism evidence="3 4">
    <name type="scientific">Fusarium oxysporum</name>
    <name type="common">Fusarium vascular wilt</name>
    <dbReference type="NCBI Taxonomy" id="5507"/>
    <lineage>
        <taxon>Eukaryota</taxon>
        <taxon>Fungi</taxon>
        <taxon>Dikarya</taxon>
        <taxon>Ascomycota</taxon>
        <taxon>Pezizomycotina</taxon>
        <taxon>Sordariomycetes</taxon>
        <taxon>Hypocreomycetidae</taxon>
        <taxon>Hypocreales</taxon>
        <taxon>Nectriaceae</taxon>
        <taxon>Fusarium</taxon>
        <taxon>Fusarium oxysporum species complex</taxon>
    </lineage>
</organism>
<keyword evidence="2" id="KW-1133">Transmembrane helix</keyword>
<proteinExistence type="predicted"/>
<dbReference type="EMBL" id="FMJY01000011">
    <property type="protein sequence ID" value="SCO92496.1"/>
    <property type="molecule type" value="Genomic_DNA"/>
</dbReference>
<dbReference type="OrthoDB" id="5053306at2759"/>
<dbReference type="VEuPathDB" id="FungiDB:FOZG_15681"/>
<feature type="transmembrane region" description="Helical" evidence="2">
    <location>
        <begin position="235"/>
        <end position="259"/>
    </location>
</feature>
<evidence type="ECO:0000313" key="4">
    <source>
        <dbReference type="Proteomes" id="UP000219369"/>
    </source>
</evidence>
<evidence type="ECO:0000256" key="1">
    <source>
        <dbReference type="SAM" id="MobiDB-lite"/>
    </source>
</evidence>
<dbReference type="VEuPathDB" id="FungiDB:FOC1_g10000847"/>
<dbReference type="Proteomes" id="UP000219369">
    <property type="component" value="Unassembled WGS sequence"/>
</dbReference>
<accession>A0A2H3UB40</accession>
<evidence type="ECO:0000256" key="2">
    <source>
        <dbReference type="SAM" id="Phobius"/>
    </source>
</evidence>
<feature type="compositionally biased region" description="Polar residues" evidence="1">
    <location>
        <begin position="1"/>
        <end position="18"/>
    </location>
</feature>
<dbReference type="VEuPathDB" id="FungiDB:FOC4_g10000301"/>
<feature type="transmembrane region" description="Helical" evidence="2">
    <location>
        <begin position="598"/>
        <end position="618"/>
    </location>
</feature>
<reference evidence="4" key="1">
    <citation type="submission" date="2016-09" db="EMBL/GenBank/DDBJ databases">
        <authorList>
            <person name="Guldener U."/>
        </authorList>
    </citation>
    <scope>NUCLEOTIDE SEQUENCE [LARGE SCALE GENOMIC DNA]</scope>
    <source>
        <strain evidence="4">V64-1</strain>
    </source>
</reference>
<feature type="region of interest" description="Disordered" evidence="1">
    <location>
        <begin position="1"/>
        <end position="52"/>
    </location>
</feature>
<dbReference type="VEuPathDB" id="FungiDB:HZS61_011586"/>
<keyword evidence="2" id="KW-0812">Transmembrane</keyword>
<dbReference type="AlphaFoldDB" id="A0A2H3UB40"/>
<protein>
    <submittedName>
        <fullName evidence="3">Uncharacterized protein</fullName>
    </submittedName>
</protein>
<gene>
    <name evidence="3" type="ORF">FRV6_16624</name>
</gene>
<name>A0A2H3UB40_FUSOX</name>
<evidence type="ECO:0000313" key="3">
    <source>
        <dbReference type="EMBL" id="SCO92496.1"/>
    </source>
</evidence>
<feature type="transmembrane region" description="Helical" evidence="2">
    <location>
        <begin position="671"/>
        <end position="692"/>
    </location>
</feature>
<feature type="transmembrane region" description="Helical" evidence="2">
    <location>
        <begin position="124"/>
        <end position="143"/>
    </location>
</feature>
<dbReference type="VEuPathDB" id="FungiDB:FOXG_21084"/>
<dbReference type="VEuPathDB" id="FungiDB:FOIG_16700"/>
<sequence>MFSGHSSMQTLDSSQQLETVGLISLDSRNPEVPPTSSENHRLEQPDLTSGYQPLAHEFQNHLGWPRTESMPYDPPLPQEPSPSNHRGSSKLCASGDVIATSEEGNKEPKKEVCSNSRLSVLRDFVLFHLPAISITLALLALNVKELQWPYHHPTAGELSALQFAAKAHESLVVASLTEILMHRVRYGLLREDTGGISLGFLSSPLHLASPIRYLFSWELWGAVLNPTSSRPFHAVTGGLILLFIFVGIGASPFSAILMIPRLGWWEFSFVSMPESSEPYESYSYVTQSKDYPLYEMELRSASAPLTIFCMALAVERCHEQYLEPLLTTLLAFVARPPIVPEQQNITLSRYAGITADRPITFSSNNKSTIATSPMYFMSNPLILAARSLPSDLKSTDFLVRSQPDGVSKMENWKQPLVAVSCNATDKTPSLEDNIMSFGFYGSFHGDFKVDVDLERELMFLKDTLLEGNITYYRPDPIMLDIQSQIPVPISAAMLFLSNVTASKEKDRPGNVIQTQLCIVQARWMDADTWVTGQSLPAVLTDLGIPTTERETYLRRTSNRENVIKMHDGWLTEIGTAVTLGGTRNATMVNTAYRQARDACLLSVGYIYLCVPQFLAVYLTDALSLSYDSVTFGRQGDEQYNEPAGPQDIIIRHSYYSHIYAYSARNSTSVTVALAIFLLHVTIVILHTGVILLSPTPWLGSGWGSFGELIALALRSRTPKGLQNVGGGVSSSKTWKKAISVRELTDEYRLEMVVNNAQRGIIHGAGEVDGLITNVEPKVKYS</sequence>